<protein>
    <submittedName>
        <fullName evidence="1">Uncharacterized protein</fullName>
    </submittedName>
</protein>
<proteinExistence type="predicted"/>
<name>X1KYI9_9ZZZZ</name>
<reference evidence="1" key="1">
    <citation type="journal article" date="2014" name="Front. Microbiol.">
        <title>High frequency of phylogenetically diverse reductive dehalogenase-homologous genes in deep subseafloor sedimentary metagenomes.</title>
        <authorList>
            <person name="Kawai M."/>
            <person name="Futagami T."/>
            <person name="Toyoda A."/>
            <person name="Takaki Y."/>
            <person name="Nishi S."/>
            <person name="Hori S."/>
            <person name="Arai W."/>
            <person name="Tsubouchi T."/>
            <person name="Morono Y."/>
            <person name="Uchiyama I."/>
            <person name="Ito T."/>
            <person name="Fujiyama A."/>
            <person name="Inagaki F."/>
            <person name="Takami H."/>
        </authorList>
    </citation>
    <scope>NUCLEOTIDE SEQUENCE</scope>
    <source>
        <strain evidence="1">Expedition CK06-06</strain>
    </source>
</reference>
<gene>
    <name evidence="1" type="ORF">S06H3_08847</name>
</gene>
<comment type="caution">
    <text evidence="1">The sequence shown here is derived from an EMBL/GenBank/DDBJ whole genome shotgun (WGS) entry which is preliminary data.</text>
</comment>
<sequence>MAFKYINLWQSKEERQEKYHLARSLGMNSYWAIKMRDWRVAKIERLFGLT</sequence>
<feature type="non-terminal residue" evidence="1">
    <location>
        <position position="50"/>
    </location>
</feature>
<dbReference type="EMBL" id="BARV01003793">
    <property type="protein sequence ID" value="GAI11788.1"/>
    <property type="molecule type" value="Genomic_DNA"/>
</dbReference>
<evidence type="ECO:0000313" key="1">
    <source>
        <dbReference type="EMBL" id="GAI11788.1"/>
    </source>
</evidence>
<organism evidence="1">
    <name type="scientific">marine sediment metagenome</name>
    <dbReference type="NCBI Taxonomy" id="412755"/>
    <lineage>
        <taxon>unclassified sequences</taxon>
        <taxon>metagenomes</taxon>
        <taxon>ecological metagenomes</taxon>
    </lineage>
</organism>
<dbReference type="AlphaFoldDB" id="X1KYI9"/>
<accession>X1KYI9</accession>